<organism evidence="3 4">
    <name type="scientific">Culex pipiens pipiens</name>
    <name type="common">Northern house mosquito</name>
    <dbReference type="NCBI Taxonomy" id="38569"/>
    <lineage>
        <taxon>Eukaryota</taxon>
        <taxon>Metazoa</taxon>
        <taxon>Ecdysozoa</taxon>
        <taxon>Arthropoda</taxon>
        <taxon>Hexapoda</taxon>
        <taxon>Insecta</taxon>
        <taxon>Pterygota</taxon>
        <taxon>Neoptera</taxon>
        <taxon>Endopterygota</taxon>
        <taxon>Diptera</taxon>
        <taxon>Nematocera</taxon>
        <taxon>Culicoidea</taxon>
        <taxon>Culicidae</taxon>
        <taxon>Culicinae</taxon>
        <taxon>Culicini</taxon>
        <taxon>Culex</taxon>
        <taxon>Culex</taxon>
    </lineage>
</organism>
<evidence type="ECO:0000259" key="1">
    <source>
        <dbReference type="Pfam" id="PF22936"/>
    </source>
</evidence>
<dbReference type="InterPro" id="IPR054722">
    <property type="entry name" value="PolX-like_BBD"/>
</dbReference>
<evidence type="ECO:0000259" key="2">
    <source>
        <dbReference type="Pfam" id="PF25597"/>
    </source>
</evidence>
<dbReference type="InterPro" id="IPR057670">
    <property type="entry name" value="SH3_retrovirus"/>
</dbReference>
<keyword evidence="4" id="KW-1185">Reference proteome</keyword>
<sequence length="150" mass="16258">MTANRSMLDNLDNGSGKVMAANDGLMDIIASGTAEIWPQCSGGKDSVTVSEVQLIPSIATNLLSVSKIVEKGYTMSFTNRGGEVFNSDGDLVETGSNVNNQFKLEKIPKQKLTGFGEETKGYRLYDPKQKTTLISREVIFLDEESPNAAM</sequence>
<feature type="domain" description="Retrovirus-related Pol polyprotein from transposon TNT 1-94-like beta-barrel" evidence="1">
    <location>
        <begin position="1"/>
        <end position="73"/>
    </location>
</feature>
<dbReference type="EMBL" id="JBEHCU010007270">
    <property type="protein sequence ID" value="KAL1395150.1"/>
    <property type="molecule type" value="Genomic_DNA"/>
</dbReference>
<reference evidence="3 4" key="1">
    <citation type="submission" date="2024-05" db="EMBL/GenBank/DDBJ databases">
        <title>Culex pipiens pipiens assembly and annotation.</title>
        <authorList>
            <person name="Alout H."/>
            <person name="Durand T."/>
        </authorList>
    </citation>
    <scope>NUCLEOTIDE SEQUENCE [LARGE SCALE GENOMIC DNA]</scope>
    <source>
        <strain evidence="3">HA-2024</strain>
        <tissue evidence="3">Whole body</tissue>
    </source>
</reference>
<evidence type="ECO:0000313" key="4">
    <source>
        <dbReference type="Proteomes" id="UP001562425"/>
    </source>
</evidence>
<dbReference type="AlphaFoldDB" id="A0ABD1D714"/>
<dbReference type="Proteomes" id="UP001562425">
    <property type="component" value="Unassembled WGS sequence"/>
</dbReference>
<evidence type="ECO:0000313" key="3">
    <source>
        <dbReference type="EMBL" id="KAL1395150.1"/>
    </source>
</evidence>
<dbReference type="Pfam" id="PF25597">
    <property type="entry name" value="SH3_retrovirus"/>
    <property type="match status" value="1"/>
</dbReference>
<feature type="domain" description="Retroviral polymerase SH3-like" evidence="2">
    <location>
        <begin position="112"/>
        <end position="144"/>
    </location>
</feature>
<protein>
    <submittedName>
        <fullName evidence="3">Uncharacterized protein</fullName>
    </submittedName>
</protein>
<name>A0ABD1D714_CULPP</name>
<accession>A0ABD1D714</accession>
<proteinExistence type="predicted"/>
<dbReference type="Pfam" id="PF22936">
    <property type="entry name" value="Pol_BBD"/>
    <property type="match status" value="1"/>
</dbReference>
<comment type="caution">
    <text evidence="3">The sequence shown here is derived from an EMBL/GenBank/DDBJ whole genome shotgun (WGS) entry which is preliminary data.</text>
</comment>
<gene>
    <name evidence="3" type="ORF">pipiens_011453</name>
</gene>